<dbReference type="Proteomes" id="UP001558474">
    <property type="component" value="Unassembled WGS sequence"/>
</dbReference>
<dbReference type="EMBL" id="JBDLOU010000214">
    <property type="protein sequence ID" value="MEX3743503.1"/>
    <property type="molecule type" value="Genomic_DNA"/>
</dbReference>
<evidence type="ECO:0000313" key="1">
    <source>
        <dbReference type="EMBL" id="MEX3743503.1"/>
    </source>
</evidence>
<gene>
    <name evidence="1" type="ORF">ABFW12_35250</name>
</gene>
<evidence type="ECO:0000313" key="2">
    <source>
        <dbReference type="Proteomes" id="UP001558474"/>
    </source>
</evidence>
<sequence length="83" mass="9080">MSINATIITTDCIVTLAEPVDCLLDAMIDAQNRLGQITWTNIQIHRAHGTYQGHIGTPAPVVVVDTSATTELLTSVNNWIKRH</sequence>
<dbReference type="RefSeq" id="WP_368574826.1">
    <property type="nucleotide sequence ID" value="NZ_JBDLOU010000214.1"/>
</dbReference>
<dbReference type="Pfam" id="PF23946">
    <property type="entry name" value="DUF7280"/>
    <property type="match status" value="1"/>
</dbReference>
<reference evidence="1 2" key="1">
    <citation type="submission" date="2024-04" db="EMBL/GenBank/DDBJ databases">
        <title>Genomic Markers of Mycobacteria.</title>
        <authorList>
            <person name="Soliman M.S."/>
            <person name="Elkholy A."/>
            <person name="Soliman N.S."/>
            <person name="Abbas A."/>
            <person name="Khayrat S."/>
            <person name="Shawky S."/>
        </authorList>
    </citation>
    <scope>NUCLEOTIDE SEQUENCE [LARGE SCALE GENOMIC DNA]</scope>
    <source>
        <strain evidence="1 2">Egy-CU-AM5</strain>
    </source>
</reference>
<name>A0ABV3VS00_9MYCO</name>
<keyword evidence="2" id="KW-1185">Reference proteome</keyword>
<proteinExistence type="predicted"/>
<accession>A0ABV3VS00</accession>
<dbReference type="InterPro" id="IPR055704">
    <property type="entry name" value="DUF7280"/>
</dbReference>
<comment type="caution">
    <text evidence="1">The sequence shown here is derived from an EMBL/GenBank/DDBJ whole genome shotgun (WGS) entry which is preliminary data.</text>
</comment>
<organism evidence="1 2">
    <name type="scientific">Mycolicibacterium porcinum</name>
    <dbReference type="NCBI Taxonomy" id="39693"/>
    <lineage>
        <taxon>Bacteria</taxon>
        <taxon>Bacillati</taxon>
        <taxon>Actinomycetota</taxon>
        <taxon>Actinomycetes</taxon>
        <taxon>Mycobacteriales</taxon>
        <taxon>Mycobacteriaceae</taxon>
        <taxon>Mycolicibacterium</taxon>
    </lineage>
</organism>
<protein>
    <submittedName>
        <fullName evidence="1">Uncharacterized protein</fullName>
    </submittedName>
</protein>